<dbReference type="InterPro" id="IPR010310">
    <property type="entry name" value="T7SS_ESAT-6-like"/>
</dbReference>
<dbReference type="NCBIfam" id="TIGR03930">
    <property type="entry name" value="WXG100_ESAT6"/>
    <property type="match status" value="1"/>
</dbReference>
<proteinExistence type="inferred from homology"/>
<dbReference type="Gene3D" id="1.10.287.1060">
    <property type="entry name" value="ESAT-6-like"/>
    <property type="match status" value="1"/>
</dbReference>
<comment type="similarity">
    <text evidence="1">Belongs to the WXG100 family.</text>
</comment>
<gene>
    <name evidence="3" type="ORF">SE18_00465</name>
</gene>
<evidence type="ECO:0000256" key="2">
    <source>
        <dbReference type="SAM" id="Coils"/>
    </source>
</evidence>
<name>A0A0P6Z3P3_9CHLR</name>
<dbReference type="STRING" id="70996.SE18_00465"/>
<organism evidence="3 4">
    <name type="scientific">Herpetosiphon geysericola</name>
    <dbReference type="NCBI Taxonomy" id="70996"/>
    <lineage>
        <taxon>Bacteria</taxon>
        <taxon>Bacillati</taxon>
        <taxon>Chloroflexota</taxon>
        <taxon>Chloroflexia</taxon>
        <taxon>Herpetosiphonales</taxon>
        <taxon>Herpetosiphonaceae</taxon>
        <taxon>Herpetosiphon</taxon>
    </lineage>
</organism>
<dbReference type="RefSeq" id="WP_054532451.1">
    <property type="nucleotide sequence ID" value="NZ_LGKP01000003.1"/>
</dbReference>
<feature type="coiled-coil region" evidence="2">
    <location>
        <begin position="13"/>
        <end position="40"/>
    </location>
</feature>
<dbReference type="Proteomes" id="UP000050277">
    <property type="component" value="Unassembled WGS sequence"/>
</dbReference>
<dbReference type="EMBL" id="LGKP01000003">
    <property type="protein sequence ID" value="KPL91870.1"/>
    <property type="molecule type" value="Genomic_DNA"/>
</dbReference>
<dbReference type="InterPro" id="IPR036689">
    <property type="entry name" value="ESAT-6-like_sf"/>
</dbReference>
<keyword evidence="4" id="KW-1185">Reference proteome</keyword>
<accession>A0A0P6Z3P3</accession>
<evidence type="ECO:0000313" key="4">
    <source>
        <dbReference type="Proteomes" id="UP000050277"/>
    </source>
</evidence>
<evidence type="ECO:0000313" key="3">
    <source>
        <dbReference type="EMBL" id="KPL91870.1"/>
    </source>
</evidence>
<evidence type="ECO:0000256" key="1">
    <source>
        <dbReference type="RuleBase" id="RU362001"/>
    </source>
</evidence>
<protein>
    <recommendedName>
        <fullName evidence="1">ESAT-6-like protein</fullName>
    </recommendedName>
</protein>
<dbReference type="Pfam" id="PF06013">
    <property type="entry name" value="WXG100"/>
    <property type="match status" value="1"/>
</dbReference>
<sequence>MAAEVVQIDQEAMAQVAQRFGKLEQNVQQLLQTLNQLSQVLQEKWVGAAATSFQQEWQGEMTPAFNRLIQAFNTFQSTSNEIKQTFQQHEDEASAIFKAWKI</sequence>
<keyword evidence="2" id="KW-0175">Coiled coil</keyword>
<dbReference type="SUPFAM" id="SSF140453">
    <property type="entry name" value="EsxAB dimer-like"/>
    <property type="match status" value="1"/>
</dbReference>
<dbReference type="AlphaFoldDB" id="A0A0P6Z3P3"/>
<reference evidence="3 4" key="1">
    <citation type="submission" date="2015-07" db="EMBL/GenBank/DDBJ databases">
        <title>Whole genome sequence of Herpetosiphon geysericola DSM 7119.</title>
        <authorList>
            <person name="Hemp J."/>
            <person name="Ward L.M."/>
            <person name="Pace L.A."/>
            <person name="Fischer W.W."/>
        </authorList>
    </citation>
    <scope>NUCLEOTIDE SEQUENCE [LARGE SCALE GENOMIC DNA]</scope>
    <source>
        <strain evidence="3 4">DSM 7119</strain>
    </source>
</reference>
<comment type="caution">
    <text evidence="3">The sequence shown here is derived from an EMBL/GenBank/DDBJ whole genome shotgun (WGS) entry which is preliminary data.</text>
</comment>
<dbReference type="OrthoDB" id="4554345at2"/>